<keyword evidence="8" id="KW-0862">Zinc</keyword>
<feature type="non-terminal residue" evidence="10">
    <location>
        <position position="173"/>
    </location>
</feature>
<keyword evidence="6" id="KW-0863">Zinc-finger</keyword>
<comment type="catalytic activity">
    <reaction evidence="1">
        <text>[E2 ubiquitin-conjugating enzyme]-S-ubiquitinyl-L-cysteine + [acceptor protein]-L-lysine = [E2 ubiquitin-conjugating enzyme]-L-cysteine + [acceptor protein]-N(6)-ubiquitinyl-L-lysine.</text>
        <dbReference type="EC" id="2.3.2.31"/>
    </reaction>
</comment>
<organism evidence="10 11">
    <name type="scientific">Postia placenta MAD-698-R-SB12</name>
    <dbReference type="NCBI Taxonomy" id="670580"/>
    <lineage>
        <taxon>Eukaryota</taxon>
        <taxon>Fungi</taxon>
        <taxon>Dikarya</taxon>
        <taxon>Basidiomycota</taxon>
        <taxon>Agaricomycotina</taxon>
        <taxon>Agaricomycetes</taxon>
        <taxon>Polyporales</taxon>
        <taxon>Adustoporiaceae</taxon>
        <taxon>Rhodonia</taxon>
    </lineage>
</organism>
<evidence type="ECO:0000256" key="8">
    <source>
        <dbReference type="ARBA" id="ARBA00022833"/>
    </source>
</evidence>
<dbReference type="GO" id="GO:0008270">
    <property type="term" value="F:zinc ion binding"/>
    <property type="evidence" value="ECO:0007669"/>
    <property type="project" value="UniProtKB-KW"/>
</dbReference>
<evidence type="ECO:0000256" key="3">
    <source>
        <dbReference type="ARBA" id="ARBA00022679"/>
    </source>
</evidence>
<evidence type="ECO:0000313" key="10">
    <source>
        <dbReference type="EMBL" id="OSX63341.1"/>
    </source>
</evidence>
<dbReference type="Proteomes" id="UP000194127">
    <property type="component" value="Unassembled WGS sequence"/>
</dbReference>
<dbReference type="GO" id="GO:0016567">
    <property type="term" value="P:protein ubiquitination"/>
    <property type="evidence" value="ECO:0007669"/>
    <property type="project" value="InterPro"/>
</dbReference>
<accession>A0A1X6N3W6</accession>
<keyword evidence="5" id="KW-0677">Repeat</keyword>
<dbReference type="InterPro" id="IPR044066">
    <property type="entry name" value="TRIAD_supradom"/>
</dbReference>
<feature type="non-terminal residue" evidence="10">
    <location>
        <position position="1"/>
    </location>
</feature>
<evidence type="ECO:0000259" key="9">
    <source>
        <dbReference type="PROSITE" id="PS51873"/>
    </source>
</evidence>
<dbReference type="OrthoDB" id="9977870at2759"/>
<sequence>CGHYFDVPCLINLVEVATRDESLFPPSCCHQRILDRSFTRFMPSALRDVFAVKDVEFSTTCRVYCAKPSCSRFLGARRKDSFAPVLSCPSPGCGTHTCSRCRGAVHPGRGHRCEHDSGQKAVLELASQKGWARCPACDQMIELRSGCYHMTCVCAVQFCYLCKSLWKTCHCPR</sequence>
<protein>
    <recommendedName>
        <fullName evidence="2">RBR-type E3 ubiquitin transferase</fullName>
        <ecNumber evidence="2">2.3.2.31</ecNumber>
    </recommendedName>
</protein>
<gene>
    <name evidence="10" type="ORF">POSPLADRAFT_1100593</name>
</gene>
<dbReference type="EC" id="2.3.2.31" evidence="2"/>
<keyword evidence="11" id="KW-1185">Reference proteome</keyword>
<dbReference type="CDD" id="cd22584">
    <property type="entry name" value="Rcat_RBR_unk"/>
    <property type="match status" value="1"/>
</dbReference>
<dbReference type="AlphaFoldDB" id="A0A1X6N3W6"/>
<dbReference type="Pfam" id="PF01485">
    <property type="entry name" value="IBR"/>
    <property type="match status" value="2"/>
</dbReference>
<evidence type="ECO:0000313" key="11">
    <source>
        <dbReference type="Proteomes" id="UP000194127"/>
    </source>
</evidence>
<dbReference type="RefSeq" id="XP_024340135.1">
    <property type="nucleotide sequence ID" value="XM_024483201.1"/>
</dbReference>
<dbReference type="PROSITE" id="PS51873">
    <property type="entry name" value="TRIAD"/>
    <property type="match status" value="1"/>
</dbReference>
<keyword evidence="4" id="KW-0479">Metal-binding</keyword>
<dbReference type="InterPro" id="IPR031127">
    <property type="entry name" value="E3_UB_ligase_RBR"/>
</dbReference>
<dbReference type="EMBL" id="KZ110595">
    <property type="protein sequence ID" value="OSX63341.1"/>
    <property type="molecule type" value="Genomic_DNA"/>
</dbReference>
<dbReference type="InterPro" id="IPR002867">
    <property type="entry name" value="IBR_dom"/>
</dbReference>
<evidence type="ECO:0000256" key="4">
    <source>
        <dbReference type="ARBA" id="ARBA00022723"/>
    </source>
</evidence>
<name>A0A1X6N3W6_9APHY</name>
<evidence type="ECO:0000256" key="2">
    <source>
        <dbReference type="ARBA" id="ARBA00012251"/>
    </source>
</evidence>
<dbReference type="Gene3D" id="1.20.120.1750">
    <property type="match status" value="1"/>
</dbReference>
<reference evidence="10 11" key="1">
    <citation type="submission" date="2017-04" db="EMBL/GenBank/DDBJ databases">
        <title>Genome Sequence of the Model Brown-Rot Fungus Postia placenta SB12.</title>
        <authorList>
            <consortium name="DOE Joint Genome Institute"/>
            <person name="Gaskell J."/>
            <person name="Kersten P."/>
            <person name="Larrondo L.F."/>
            <person name="Canessa P."/>
            <person name="Martinez D."/>
            <person name="Hibbett D."/>
            <person name="Schmoll M."/>
            <person name="Kubicek C.P."/>
            <person name="Martinez A.T."/>
            <person name="Yadav J."/>
            <person name="Master E."/>
            <person name="Magnuson J.K."/>
            <person name="James T."/>
            <person name="Yaver D."/>
            <person name="Berka R."/>
            <person name="Labutti K."/>
            <person name="Lipzen A."/>
            <person name="Aerts A."/>
            <person name="Barry K."/>
            <person name="Henrissat B."/>
            <person name="Blanchette R."/>
            <person name="Grigoriev I."/>
            <person name="Cullen D."/>
        </authorList>
    </citation>
    <scope>NUCLEOTIDE SEQUENCE [LARGE SCALE GENOMIC DNA]</scope>
    <source>
        <strain evidence="10 11">MAD-698-R-SB12</strain>
    </source>
</reference>
<dbReference type="SUPFAM" id="SSF57850">
    <property type="entry name" value="RING/U-box"/>
    <property type="match status" value="1"/>
</dbReference>
<dbReference type="STRING" id="670580.A0A1X6N3W6"/>
<keyword evidence="7" id="KW-0833">Ubl conjugation pathway</keyword>
<dbReference type="PANTHER" id="PTHR11685">
    <property type="entry name" value="RBR FAMILY RING FINGER AND IBR DOMAIN-CONTAINING"/>
    <property type="match status" value="1"/>
</dbReference>
<dbReference type="GeneID" id="36328150"/>
<evidence type="ECO:0000256" key="1">
    <source>
        <dbReference type="ARBA" id="ARBA00001798"/>
    </source>
</evidence>
<dbReference type="GO" id="GO:0061630">
    <property type="term" value="F:ubiquitin protein ligase activity"/>
    <property type="evidence" value="ECO:0007669"/>
    <property type="project" value="UniProtKB-EC"/>
</dbReference>
<proteinExistence type="predicted"/>
<feature type="domain" description="RING-type" evidence="9">
    <location>
        <begin position="1"/>
        <end position="173"/>
    </location>
</feature>
<keyword evidence="3" id="KW-0808">Transferase</keyword>
<evidence type="ECO:0000256" key="5">
    <source>
        <dbReference type="ARBA" id="ARBA00022737"/>
    </source>
</evidence>
<evidence type="ECO:0000256" key="7">
    <source>
        <dbReference type="ARBA" id="ARBA00022786"/>
    </source>
</evidence>
<evidence type="ECO:0000256" key="6">
    <source>
        <dbReference type="ARBA" id="ARBA00022771"/>
    </source>
</evidence>